<sequence>MPVQCLFDVKEMSKSRFHEIDYQVMRHVFDVQNELGRLYHESIYQAEVSARCSSEGIVVVSEGEIVVSLDSFRKSYYVDALMNGGALYELKAVDNLDGNHESQLLNYMFLSGLKEGKLVNFASPSIQHRFVSTTVGFAARFAFSVEESEWDQNLKSSQRLSRIVKIILAEWGAYLDVNLYRDALVHFLGGEEKVCSPVEIIIGDRTAGQHTLPLLGEAFCLHVSSVVQHQNQYRKHLMRFLEHTNLNGIQWVNFNRNKIQLTTLKNSPVINRPVKK</sequence>
<protein>
    <submittedName>
        <fullName evidence="1">Uncharacterized protein</fullName>
    </submittedName>
</protein>
<evidence type="ECO:0000313" key="2">
    <source>
        <dbReference type="Proteomes" id="UP000366872"/>
    </source>
</evidence>
<dbReference type="NCBIfam" id="TIGR04256">
    <property type="entry name" value="GxxExxY"/>
    <property type="match status" value="1"/>
</dbReference>
<organism evidence="1 2">
    <name type="scientific">Pontiella desulfatans</name>
    <dbReference type="NCBI Taxonomy" id="2750659"/>
    <lineage>
        <taxon>Bacteria</taxon>
        <taxon>Pseudomonadati</taxon>
        <taxon>Kiritimatiellota</taxon>
        <taxon>Kiritimatiellia</taxon>
        <taxon>Kiritimatiellales</taxon>
        <taxon>Pontiellaceae</taxon>
        <taxon>Pontiella</taxon>
    </lineage>
</organism>
<dbReference type="RefSeq" id="WP_136081704.1">
    <property type="nucleotide sequence ID" value="NZ_CAAHFG010000003.1"/>
</dbReference>
<dbReference type="Proteomes" id="UP000366872">
    <property type="component" value="Unassembled WGS sequence"/>
</dbReference>
<name>A0A6C2U8F4_PONDE</name>
<evidence type="ECO:0000313" key="1">
    <source>
        <dbReference type="EMBL" id="VGO16159.1"/>
    </source>
</evidence>
<reference evidence="1 2" key="1">
    <citation type="submission" date="2019-04" db="EMBL/GenBank/DDBJ databases">
        <authorList>
            <person name="Van Vliet M D."/>
        </authorList>
    </citation>
    <scope>NUCLEOTIDE SEQUENCE [LARGE SCALE GENOMIC DNA]</scope>
    <source>
        <strain evidence="1 2">F1</strain>
    </source>
</reference>
<accession>A0A6C2U8F4</accession>
<dbReference type="Pfam" id="PF13366">
    <property type="entry name" value="PDDEXK_3"/>
    <property type="match status" value="1"/>
</dbReference>
<gene>
    <name evidence="1" type="ORF">PDESU_04749</name>
</gene>
<proteinExistence type="predicted"/>
<dbReference type="AlphaFoldDB" id="A0A6C2U8F4"/>
<keyword evidence="2" id="KW-1185">Reference proteome</keyword>
<dbReference type="InterPro" id="IPR026350">
    <property type="entry name" value="GxxExxY"/>
</dbReference>
<dbReference type="EMBL" id="CAAHFG010000003">
    <property type="protein sequence ID" value="VGO16159.1"/>
    <property type="molecule type" value="Genomic_DNA"/>
</dbReference>